<comment type="similarity">
    <text evidence="1">Belongs to the MreC family.</text>
</comment>
<reference evidence="7 8" key="1">
    <citation type="submission" date="2020-03" db="EMBL/GenBank/DDBJ databases">
        <title>Sphingomonas sp. nov., isolated from fish.</title>
        <authorList>
            <person name="Hyun D.-W."/>
            <person name="Bae J.-W."/>
        </authorList>
    </citation>
    <scope>NUCLEOTIDE SEQUENCE [LARGE SCALE GENOMIC DNA]</scope>
    <source>
        <strain evidence="7 8">HDW15C</strain>
    </source>
</reference>
<dbReference type="InterPro" id="IPR042177">
    <property type="entry name" value="Cell/Rod_1"/>
</dbReference>
<evidence type="ECO:0000256" key="2">
    <source>
        <dbReference type="ARBA" id="ARBA00013855"/>
    </source>
</evidence>
<evidence type="ECO:0000313" key="7">
    <source>
        <dbReference type="EMBL" id="QIL02587.1"/>
    </source>
</evidence>
<dbReference type="Pfam" id="PF04085">
    <property type="entry name" value="MreC"/>
    <property type="match status" value="1"/>
</dbReference>
<protein>
    <recommendedName>
        <fullName evidence="2">Cell shape-determining protein MreC</fullName>
    </recommendedName>
    <alternativeName>
        <fullName evidence="4">Cell shape protein MreC</fullName>
    </alternativeName>
</protein>
<gene>
    <name evidence="7" type="ORF">G7078_07155</name>
</gene>
<dbReference type="Gene3D" id="2.40.10.340">
    <property type="entry name" value="Rod shape-determining protein MreC, domain 1"/>
    <property type="match status" value="1"/>
</dbReference>
<sequence length="293" mass="30492">MAPPAGPRPGWSRRAQYGVFFSLIAAIIGMVIGVVLLALSIAAPKTFASLRGAGLDLVSPISGSLSQVNATVSGLASGAGSYWDAARQNSQLRAERDAMARQLIQARAILLENRELKAALQIRQQSKQPVATGRLVSSSFQSPRRFAILSVGSSDGVEVGMPVRSAGGLIGRVLDTGSIASRILLVSDRANIIPGRLLRGGQSIIVQGRGDGTVELRPLEVGKNPFRRGDVIITSGVGGLYPPGVPVARVARLQDDGAIGVPAADPGSTILALVERPYEPAAEEVVPVPDSMP</sequence>
<keyword evidence="5" id="KW-0812">Transmembrane</keyword>
<dbReference type="InterPro" id="IPR042175">
    <property type="entry name" value="Cell/Rod_MreC_2"/>
</dbReference>
<keyword evidence="3" id="KW-0133">Cell shape</keyword>
<dbReference type="GO" id="GO:0005886">
    <property type="term" value="C:plasma membrane"/>
    <property type="evidence" value="ECO:0007669"/>
    <property type="project" value="TreeGrafter"/>
</dbReference>
<feature type="transmembrane region" description="Helical" evidence="5">
    <location>
        <begin position="20"/>
        <end position="42"/>
    </location>
</feature>
<evidence type="ECO:0000256" key="1">
    <source>
        <dbReference type="ARBA" id="ARBA00009369"/>
    </source>
</evidence>
<evidence type="ECO:0000313" key="8">
    <source>
        <dbReference type="Proteomes" id="UP000502502"/>
    </source>
</evidence>
<dbReference type="AlphaFoldDB" id="A0A6G7ZNL3"/>
<dbReference type="EMBL" id="CP049871">
    <property type="protein sequence ID" value="QIL02587.1"/>
    <property type="molecule type" value="Genomic_DNA"/>
</dbReference>
<evidence type="ECO:0000256" key="5">
    <source>
        <dbReference type="SAM" id="Phobius"/>
    </source>
</evidence>
<dbReference type="PANTHER" id="PTHR34138">
    <property type="entry name" value="CELL SHAPE-DETERMINING PROTEIN MREC"/>
    <property type="match status" value="1"/>
</dbReference>
<name>A0A6G7ZNL3_9SPHN</name>
<keyword evidence="5" id="KW-1133">Transmembrane helix</keyword>
<organism evidence="7 8">
    <name type="scientific">Sphingomonas sinipercae</name>
    <dbReference type="NCBI Taxonomy" id="2714944"/>
    <lineage>
        <taxon>Bacteria</taxon>
        <taxon>Pseudomonadati</taxon>
        <taxon>Pseudomonadota</taxon>
        <taxon>Alphaproteobacteria</taxon>
        <taxon>Sphingomonadales</taxon>
        <taxon>Sphingomonadaceae</taxon>
        <taxon>Sphingomonas</taxon>
    </lineage>
</organism>
<dbReference type="Proteomes" id="UP000502502">
    <property type="component" value="Chromosome"/>
</dbReference>
<dbReference type="RefSeq" id="WP_166094481.1">
    <property type="nucleotide sequence ID" value="NZ_CP049871.1"/>
</dbReference>
<dbReference type="GO" id="GO:0008360">
    <property type="term" value="P:regulation of cell shape"/>
    <property type="evidence" value="ECO:0007669"/>
    <property type="project" value="UniProtKB-KW"/>
</dbReference>
<dbReference type="InterPro" id="IPR007221">
    <property type="entry name" value="MreC"/>
</dbReference>
<evidence type="ECO:0000256" key="3">
    <source>
        <dbReference type="ARBA" id="ARBA00022960"/>
    </source>
</evidence>
<keyword evidence="5" id="KW-0472">Membrane</keyword>
<dbReference type="KEGG" id="ssin:G7078_07155"/>
<dbReference type="InterPro" id="IPR055342">
    <property type="entry name" value="MreC_beta-barrel_core"/>
</dbReference>
<accession>A0A6G7ZNL3</accession>
<evidence type="ECO:0000259" key="6">
    <source>
        <dbReference type="Pfam" id="PF04085"/>
    </source>
</evidence>
<dbReference type="Gene3D" id="2.40.10.350">
    <property type="entry name" value="Rod shape-determining protein MreC, domain 2"/>
    <property type="match status" value="1"/>
</dbReference>
<keyword evidence="8" id="KW-1185">Reference proteome</keyword>
<feature type="domain" description="Rod shape-determining protein MreC beta-barrel core" evidence="6">
    <location>
        <begin position="137"/>
        <end position="256"/>
    </location>
</feature>
<evidence type="ECO:0000256" key="4">
    <source>
        <dbReference type="ARBA" id="ARBA00032089"/>
    </source>
</evidence>
<proteinExistence type="inferred from homology"/>
<dbReference type="PANTHER" id="PTHR34138:SF1">
    <property type="entry name" value="CELL SHAPE-DETERMINING PROTEIN MREC"/>
    <property type="match status" value="1"/>
</dbReference>